<dbReference type="SUPFAM" id="SSF101898">
    <property type="entry name" value="NHL repeat"/>
    <property type="match status" value="1"/>
</dbReference>
<protein>
    <submittedName>
        <fullName evidence="2">Uncharacterized protein</fullName>
    </submittedName>
</protein>
<keyword evidence="1" id="KW-0732">Signal</keyword>
<dbReference type="Gene3D" id="2.120.10.30">
    <property type="entry name" value="TolB, C-terminal domain"/>
    <property type="match status" value="1"/>
</dbReference>
<dbReference type="AlphaFoldDB" id="A0A9D4BE52"/>
<dbReference type="Proteomes" id="UP000828390">
    <property type="component" value="Unassembled WGS sequence"/>
</dbReference>
<dbReference type="InterPro" id="IPR011042">
    <property type="entry name" value="6-blade_b-propeller_TolB-like"/>
</dbReference>
<accession>A0A9D4BE52</accession>
<feature type="signal peptide" evidence="1">
    <location>
        <begin position="1"/>
        <end position="31"/>
    </location>
</feature>
<evidence type="ECO:0000313" key="2">
    <source>
        <dbReference type="EMBL" id="KAH3691410.1"/>
    </source>
</evidence>
<reference evidence="2" key="2">
    <citation type="submission" date="2020-11" db="EMBL/GenBank/DDBJ databases">
        <authorList>
            <person name="McCartney M.A."/>
            <person name="Auch B."/>
            <person name="Kono T."/>
            <person name="Mallez S."/>
            <person name="Becker A."/>
            <person name="Gohl D.M."/>
            <person name="Silverstein K.A.T."/>
            <person name="Koren S."/>
            <person name="Bechman K.B."/>
            <person name="Herman A."/>
            <person name="Abrahante J.E."/>
            <person name="Garbe J."/>
        </authorList>
    </citation>
    <scope>NUCLEOTIDE SEQUENCE</scope>
    <source>
        <strain evidence="2">Duluth1</strain>
        <tissue evidence="2">Whole animal</tissue>
    </source>
</reference>
<evidence type="ECO:0000313" key="3">
    <source>
        <dbReference type="Proteomes" id="UP000828390"/>
    </source>
</evidence>
<sequence length="176" mass="20160">MGESTMQKWVIHKLITFLVCTVTSCAVSADGERIYVVNWKQRQLVTLTRDGNVVSTRKNRALRWGNLVVLPGLHVMDSGQVLICGMESHTILQVDRDGQQRMAAVVTEEDGVHWPISVYYRKNKESLIVGMKDNDNIMLFDKEPLIEELSWSFNKQKTLKKILTIIFMLFVTIATF</sequence>
<comment type="caution">
    <text evidence="2">The sequence shown here is derived from an EMBL/GenBank/DDBJ whole genome shotgun (WGS) entry which is preliminary data.</text>
</comment>
<gene>
    <name evidence="2" type="ORF">DPMN_194044</name>
</gene>
<feature type="chain" id="PRO_5038340106" evidence="1">
    <location>
        <begin position="32"/>
        <end position="176"/>
    </location>
</feature>
<organism evidence="2 3">
    <name type="scientific">Dreissena polymorpha</name>
    <name type="common">Zebra mussel</name>
    <name type="synonym">Mytilus polymorpha</name>
    <dbReference type="NCBI Taxonomy" id="45954"/>
    <lineage>
        <taxon>Eukaryota</taxon>
        <taxon>Metazoa</taxon>
        <taxon>Spiralia</taxon>
        <taxon>Lophotrochozoa</taxon>
        <taxon>Mollusca</taxon>
        <taxon>Bivalvia</taxon>
        <taxon>Autobranchia</taxon>
        <taxon>Heteroconchia</taxon>
        <taxon>Euheterodonta</taxon>
        <taxon>Imparidentia</taxon>
        <taxon>Neoheterodontei</taxon>
        <taxon>Myida</taxon>
        <taxon>Dreissenoidea</taxon>
        <taxon>Dreissenidae</taxon>
        <taxon>Dreissena</taxon>
    </lineage>
</organism>
<dbReference type="EMBL" id="JAIWYP010000037">
    <property type="protein sequence ID" value="KAH3691410.1"/>
    <property type="molecule type" value="Genomic_DNA"/>
</dbReference>
<keyword evidence="3" id="KW-1185">Reference proteome</keyword>
<reference evidence="2" key="1">
    <citation type="journal article" date="2019" name="bioRxiv">
        <title>The Genome of the Zebra Mussel, Dreissena polymorpha: A Resource for Invasive Species Research.</title>
        <authorList>
            <person name="McCartney M.A."/>
            <person name="Auch B."/>
            <person name="Kono T."/>
            <person name="Mallez S."/>
            <person name="Zhang Y."/>
            <person name="Obille A."/>
            <person name="Becker A."/>
            <person name="Abrahante J.E."/>
            <person name="Garbe J."/>
            <person name="Badalamenti J.P."/>
            <person name="Herman A."/>
            <person name="Mangelson H."/>
            <person name="Liachko I."/>
            <person name="Sullivan S."/>
            <person name="Sone E.D."/>
            <person name="Koren S."/>
            <person name="Silverstein K.A.T."/>
            <person name="Beckman K.B."/>
            <person name="Gohl D.M."/>
        </authorList>
    </citation>
    <scope>NUCLEOTIDE SEQUENCE</scope>
    <source>
        <strain evidence="2">Duluth1</strain>
        <tissue evidence="2">Whole animal</tissue>
    </source>
</reference>
<name>A0A9D4BE52_DREPO</name>
<evidence type="ECO:0000256" key="1">
    <source>
        <dbReference type="SAM" id="SignalP"/>
    </source>
</evidence>
<proteinExistence type="predicted"/>